<dbReference type="Gene3D" id="3.10.50.30">
    <property type="entry name" value="Transcription elongation factor, GreA/GreB, C-terminal domain"/>
    <property type="match status" value="1"/>
</dbReference>
<evidence type="ECO:0000259" key="1">
    <source>
        <dbReference type="Pfam" id="PF01272"/>
    </source>
</evidence>
<feature type="domain" description="Transcription elongation factor GreA/GreB C-terminal" evidence="1">
    <location>
        <begin position="70"/>
        <end position="143"/>
    </location>
</feature>
<keyword evidence="2" id="KW-0648">Protein biosynthesis</keyword>
<dbReference type="GO" id="GO:0032784">
    <property type="term" value="P:regulation of DNA-templated transcription elongation"/>
    <property type="evidence" value="ECO:0007669"/>
    <property type="project" value="InterPro"/>
</dbReference>
<accession>A0A562JWP4</accession>
<dbReference type="GO" id="GO:0070063">
    <property type="term" value="F:RNA polymerase binding"/>
    <property type="evidence" value="ECO:0007669"/>
    <property type="project" value="InterPro"/>
</dbReference>
<dbReference type="InterPro" id="IPR023459">
    <property type="entry name" value="Tscrpt_elong_fac_GreA/B_fam"/>
</dbReference>
<keyword evidence="2" id="KW-0251">Elongation factor</keyword>
<reference evidence="2 3" key="1">
    <citation type="journal article" date="2015" name="Stand. Genomic Sci.">
        <title>Genomic Encyclopedia of Bacterial and Archaeal Type Strains, Phase III: the genomes of soil and plant-associated and newly described type strains.</title>
        <authorList>
            <person name="Whitman W.B."/>
            <person name="Woyke T."/>
            <person name="Klenk H.P."/>
            <person name="Zhou Y."/>
            <person name="Lilburn T.G."/>
            <person name="Beck B.J."/>
            <person name="De Vos P."/>
            <person name="Vandamme P."/>
            <person name="Eisen J.A."/>
            <person name="Garrity G."/>
            <person name="Hugenholtz P."/>
            <person name="Kyrpides N.C."/>
        </authorList>
    </citation>
    <scope>NUCLEOTIDE SEQUENCE [LARGE SCALE GENOMIC DNA]</scope>
    <source>
        <strain evidence="2 3">CGMCC 1.10115</strain>
    </source>
</reference>
<dbReference type="Pfam" id="PF01272">
    <property type="entry name" value="GreA_GreB"/>
    <property type="match status" value="1"/>
</dbReference>
<gene>
    <name evidence="2" type="ORF">IQ19_01797</name>
</gene>
<dbReference type="SUPFAM" id="SSF54534">
    <property type="entry name" value="FKBP-like"/>
    <property type="match status" value="1"/>
</dbReference>
<evidence type="ECO:0000313" key="2">
    <source>
        <dbReference type="EMBL" id="TWH87556.1"/>
    </source>
</evidence>
<name>A0A562JWP4_9BACI</name>
<dbReference type="InterPro" id="IPR036953">
    <property type="entry name" value="GreA/GreB_C_sf"/>
</dbReference>
<dbReference type="PANTHER" id="PTHR30437:SF6">
    <property type="entry name" value="TRANSCRIPTION ELONGATION FACTOR GREB"/>
    <property type="match status" value="1"/>
</dbReference>
<dbReference type="GO" id="GO:0003746">
    <property type="term" value="F:translation elongation factor activity"/>
    <property type="evidence" value="ECO:0007669"/>
    <property type="project" value="UniProtKB-KW"/>
</dbReference>
<dbReference type="PANTHER" id="PTHR30437">
    <property type="entry name" value="TRANSCRIPTION ELONGATION FACTOR GREA"/>
    <property type="match status" value="1"/>
</dbReference>
<dbReference type="GO" id="GO:0006354">
    <property type="term" value="P:DNA-templated transcription elongation"/>
    <property type="evidence" value="ECO:0007669"/>
    <property type="project" value="TreeGrafter"/>
</dbReference>
<dbReference type="Proteomes" id="UP000318667">
    <property type="component" value="Unassembled WGS sequence"/>
</dbReference>
<protein>
    <submittedName>
        <fullName evidence="2">Transcription elongation factor GreA</fullName>
    </submittedName>
</protein>
<proteinExistence type="predicted"/>
<dbReference type="AlphaFoldDB" id="A0A562JWP4"/>
<dbReference type="EMBL" id="VLKI01000004">
    <property type="protein sequence ID" value="TWH87556.1"/>
    <property type="molecule type" value="Genomic_DNA"/>
</dbReference>
<dbReference type="OrthoDB" id="2898253at2"/>
<dbReference type="RefSeq" id="WP_144542025.1">
    <property type="nucleotide sequence ID" value="NZ_CBCSDC010000001.1"/>
</dbReference>
<sequence length="155" mass="17685">MNHSLEAPIEKEFLIKQLTFIDENYQELNSLYLSSTPLKERIKDFLSIYVREVEQYITLYSRVSSDQPLRKVFIGTKVTLLFEGENDREDYHICLPEHSDPDNGCISFLSPVGRQLLLKNLGEQTSLIIPSGQLDVVIENISYSGRDKATGSLSQ</sequence>
<evidence type="ECO:0000313" key="3">
    <source>
        <dbReference type="Proteomes" id="UP000318667"/>
    </source>
</evidence>
<keyword evidence="3" id="KW-1185">Reference proteome</keyword>
<organism evidence="2 3">
    <name type="scientific">Cytobacillus oceanisediminis</name>
    <dbReference type="NCBI Taxonomy" id="665099"/>
    <lineage>
        <taxon>Bacteria</taxon>
        <taxon>Bacillati</taxon>
        <taxon>Bacillota</taxon>
        <taxon>Bacilli</taxon>
        <taxon>Bacillales</taxon>
        <taxon>Bacillaceae</taxon>
        <taxon>Cytobacillus</taxon>
    </lineage>
</organism>
<dbReference type="GeneID" id="65403009"/>
<dbReference type="GO" id="GO:0003677">
    <property type="term" value="F:DNA binding"/>
    <property type="evidence" value="ECO:0007669"/>
    <property type="project" value="InterPro"/>
</dbReference>
<dbReference type="InterPro" id="IPR001437">
    <property type="entry name" value="Tscrpt_elong_fac_GreA/B_C"/>
</dbReference>
<comment type="caution">
    <text evidence="2">The sequence shown here is derived from an EMBL/GenBank/DDBJ whole genome shotgun (WGS) entry which is preliminary data.</text>
</comment>